<dbReference type="RefSeq" id="WP_305008213.1">
    <property type="nucleotide sequence ID" value="NZ_JAUQSY010000014.1"/>
</dbReference>
<proteinExistence type="predicted"/>
<evidence type="ECO:0000313" key="4">
    <source>
        <dbReference type="Proteomes" id="UP001176429"/>
    </source>
</evidence>
<evidence type="ECO:0000256" key="2">
    <source>
        <dbReference type="SAM" id="SignalP"/>
    </source>
</evidence>
<sequence length="1933" mass="207424">MKRFAVAIVWLSALMSGVLPASAQTTPPPTAAPAGAKAPPPAATKYTGKLATDPAKYIDDVQLMMATTNNAAAKSSAAKLKELWGSNRLTASQQARIIAISQTMLTKKFRPRPHFEAMFTAIVGGANVAKLSDQQMDQYLDVLNQTLDKEAVTETEKFLTSSSRFLSTGYLYRSGFNSLRSIGGTVSFTYSAITAPEGSFDFGSPTPAPKKEEEIPAAPKPTPKPAAKPAPKPVAKKAAPKKASSGWDTADLWSSPSGGGWGDDDGWGTPVKKKAPAKPAAKAPAKTAAKTPAAKAADPVVSKADFDASSGFDSGSGSSGGGFEAPSPYENYYAPPARGAVMVIKDADLFMATAGDSVFIRKVSGSVVPNSNRFIGTSGQMTWNIKGDPVTADFAGFDFDMGKPEFSAQPMTLTYPALLEAPVKGALSYKSTRKKPGAADNGYPRFISLTNNARIKTLGDNIKYTGGLTLAGSRMLSAALDMSPSTVTVSMDGKPKFKAASKAYVLGDSLITATRASVVIYEGAKDSITHPGALFKYEKGKKRLKLLREEGMYKNTPYIDSYHQLDINTEMLTWDLQKPEVEFSVLSAKNQQTANFESRDFFTNTRYQQLKSINKFHPLQMLAGYLTDHGGGKTANIKQINEATQISEANLATAMAGLARDGYVTWNGQTGDVTMLPKGAHYVASARNKQDYDHIAIKSLSGSGKNATLNLNTNELLVRGVDRFNFSDDSATVFVQPDSGRIRIQQNRNIDFSGLVVASAMRFKGREFKFDYKGFYVDMMKIDSIVIRSPNKKAAKGDTKTADFALTNKGKVSEGRLYINDPKNKSGRKKKPNFPSFDSKSGANVYFGKQDVLGGAYDSTMVFDIPPFKLDSLNGIGKTASGFDGTFKSGGILPDIKTKLTTQPDGSLGFVYDIPKEGFPLYKGRGRATGKVRLDGKGLQVDGKVTYGSGTFDSDQFVFYRDSVVAIGKTGNIAAKTGPGVDIPKMVLPAGYAMNWNVRQDSMYLTTPASGEAVKLYENAAAKTAYTFKGTALLTSKGAGGSGRLDGPQSFIKSPDMTFKTDSYSGKQATLAIKSAEANKPALTANNVSFDYDMKKGVADFNGEEGRKSNIDLPYSQFKTSLSGGRWDFKKKRVELKRASAADSSSAYFYSTNPNQEGLKFKAATGVYDLAKYRLEASGVPYVASADAWIIPDSGRVSVLAKGELKPFKNAKVQLDSLAKFHQLYKGNIKVLSKKAFTGDAQYSFKTVRGSYDIKFGGFESDSSAFVDKKGKPVKIDPENPPAVATVATGVVDGKNPFQLAPRIGYRGDVKLNSQRRGLIFDGQVQLQFGKSRANAEWFAVKDSIDPKNISLTLRDPKAEDGTPLLTGLYVSDVSNKVYPLYVSTLPNSTDFPLFSVDGELRYDDRKGIFTISRHDAYDPNIYDGAVLTYSDSTSQLGFRGPMSFIKGTKDYKMVGSGVGTANPDSARYNADVLLGIDINMPGKAIDAMGSELASITKNSPEALDGGTNELYKLGEFLGSKGVEAYTMRKGQTAEPLMKLSPKFSHTILLSKVNLRWSEKNRAWYSVGQLGLAGVGKTPLNALVDGYVEIKRDNAADWVEIYIEAEPQVWYYIKYSNNLLLAKSQNDVFDAELGKTKGDYNTATTYGAYLGEFTDVDNFRSHFQRDYLGQSGKLAARPAAPPKSDEPGVDAAGGKKKKKGKNDDPFGSGEVTDPNAPPADAPTEATTSSKKKKKAKDNDPFGGGEITDPTAPAPVAEEPAKKKKAKDADAATTEPSADAPTDAPVEAPSKKKKKAKDDDPFGGGEITDPTAAPAEEPVKKVKTKDKPADNPAPTPAPATPAPATPAPATPDPATTEPGAAPATDKKEEEHLKKEAAAAAKEAEKAAAAAKKEEEKAAAAAAKEAERLKKEEEKQKKEEEKKKKEAENDPFGGG</sequence>
<keyword evidence="4" id="KW-1185">Reference proteome</keyword>
<gene>
    <name evidence="3" type="ORF">Q5H93_18920</name>
</gene>
<feature type="region of interest" description="Disordered" evidence="1">
    <location>
        <begin position="201"/>
        <end position="300"/>
    </location>
</feature>
<protein>
    <recommendedName>
        <fullName evidence="5">Translocation/assembly module TamB</fullName>
    </recommendedName>
</protein>
<feature type="compositionally biased region" description="Basic and acidic residues" evidence="1">
    <location>
        <begin position="1863"/>
        <end position="1926"/>
    </location>
</feature>
<evidence type="ECO:0000313" key="3">
    <source>
        <dbReference type="EMBL" id="MDO7876825.1"/>
    </source>
</evidence>
<feature type="signal peptide" evidence="2">
    <location>
        <begin position="1"/>
        <end position="23"/>
    </location>
</feature>
<dbReference type="Proteomes" id="UP001176429">
    <property type="component" value="Unassembled WGS sequence"/>
</dbReference>
<evidence type="ECO:0008006" key="5">
    <source>
        <dbReference type="Google" id="ProtNLM"/>
    </source>
</evidence>
<organism evidence="3 4">
    <name type="scientific">Hymenobacter aranciens</name>
    <dbReference type="NCBI Taxonomy" id="3063996"/>
    <lineage>
        <taxon>Bacteria</taxon>
        <taxon>Pseudomonadati</taxon>
        <taxon>Bacteroidota</taxon>
        <taxon>Cytophagia</taxon>
        <taxon>Cytophagales</taxon>
        <taxon>Hymenobacteraceae</taxon>
        <taxon>Hymenobacter</taxon>
    </lineage>
</organism>
<feature type="region of interest" description="Disordered" evidence="1">
    <location>
        <begin position="1672"/>
        <end position="1933"/>
    </location>
</feature>
<feature type="compositionally biased region" description="Basic and acidic residues" evidence="1">
    <location>
        <begin position="1816"/>
        <end position="1828"/>
    </location>
</feature>
<dbReference type="EMBL" id="JAUQSY010000014">
    <property type="protein sequence ID" value="MDO7876825.1"/>
    <property type="molecule type" value="Genomic_DNA"/>
</dbReference>
<feature type="chain" id="PRO_5046038490" description="Translocation/assembly module TamB" evidence="2">
    <location>
        <begin position="24"/>
        <end position="1933"/>
    </location>
</feature>
<keyword evidence="2" id="KW-0732">Signal</keyword>
<feature type="region of interest" description="Disordered" evidence="1">
    <location>
        <begin position="22"/>
        <end position="45"/>
    </location>
</feature>
<evidence type="ECO:0000256" key="1">
    <source>
        <dbReference type="SAM" id="MobiDB-lite"/>
    </source>
</evidence>
<feature type="compositionally biased region" description="Low complexity" evidence="1">
    <location>
        <begin position="1851"/>
        <end position="1862"/>
    </location>
</feature>
<feature type="compositionally biased region" description="Pro residues" evidence="1">
    <location>
        <begin position="218"/>
        <end position="232"/>
    </location>
</feature>
<comment type="caution">
    <text evidence="3">The sequence shown here is derived from an EMBL/GenBank/DDBJ whole genome shotgun (WGS) entry which is preliminary data.</text>
</comment>
<feature type="compositionally biased region" description="Low complexity" evidence="1">
    <location>
        <begin position="277"/>
        <end position="297"/>
    </location>
</feature>
<feature type="compositionally biased region" description="Low complexity" evidence="1">
    <location>
        <begin position="1748"/>
        <end position="1757"/>
    </location>
</feature>
<name>A0ABT9BEY7_9BACT</name>
<reference evidence="3" key="1">
    <citation type="submission" date="2023-07" db="EMBL/GenBank/DDBJ databases">
        <authorList>
            <person name="Kim M.K."/>
        </authorList>
    </citation>
    <scope>NUCLEOTIDE SEQUENCE</scope>
    <source>
        <strain evidence="3">ASUV-10-1</strain>
    </source>
</reference>
<feature type="compositionally biased region" description="Pro residues" evidence="1">
    <location>
        <begin position="1830"/>
        <end position="1850"/>
    </location>
</feature>
<accession>A0ABT9BEY7</accession>